<evidence type="ECO:0000259" key="2">
    <source>
        <dbReference type="Pfam" id="PF25794"/>
    </source>
</evidence>
<name>A0A975J1F2_9BACT</name>
<sequence>MSEYRDKVIEKARNVAELFLFEIAKGTSQYLSLHNLTRHVQHQYHGRFLIELLQNSHDALYGDSQEEQRIEIAIREVGPFGALYIANDGRPFSESNFDRLSNLGQSDKNPQSSIGNKGIGFRSVLEITEDPQVFSRSARDAKGFDGFCFGFSPTFVEEISSPLCGLLEGDDLVKFPRIESLLVEGVEEGILRKFRESVHGKASSAAMTADDWLRRELSKLSPYLLPFPVDGNMGDPFVSELEQRGFSTVVRLPFKSRAALELAKEGLQFFQRETILFLEKVNALILDDGKTRRELKRTGEPIENQAAEARDIALSQEDGMGETFRMWSTTLDLSAAPSAVRTALDDLPGEWSAMTSARISLAVNLADAKPGRFSIFLPTKLPTGSSVHINAPFFGDMSRTSIAFGEDEEEATTAEEEYNGYLLRECARLAIKVAASSASEGESLGAKCIFGLLLPCGDDLERFDSWLALLKKAAIDEFGLALQDLAVFPADTGWVSLRDLAVLPPMLGKTVVTEEKIRRFATFPALHNGALPSMEPLRKFASRLRVVLGPSSEQMAETVEALAADLASDVGLDWWGFWRDLTEMLDGKLGMLAGREVLIGTDGRLHSGGGESSAVFLSPDGEDAGSGRSRMEAVPRNLRGRLAFLAESISNDSLSRRRAGSKATAIVDSLIEAGLVRSFDPADILETVVIPAIPVLPAKLDSKSGTLCRDLLRWGLSLVEPGSARTPIKGIKRLLAKLPVPCSAGWFPAGEASFGAGWGGTSGAKVERYLDLLPGNAGAPSKQKLLVPPDHPEWNGAPVAAERLKALGVFDGLRAVTVAEVRPGWSGPGWPSGSKRLALHESPPPGISKQFWGEYRDYVWQNHRTSYQSKAYYLGQFSFVPGADLIGQFNDECRAAFMEAMVASMANLPDKWWVLVAVRYGGLSDIVELWSPLRFALSESRWLRTDRKGDGKWWKPSELWHVSSSEMRLSRGTLRSHLRCMPQSTLYGFERARRPLQALAFVGLRSYGENEASKDARLLDDLMESWTQHCVSDRNAFISQLHFAWECFAPTSFSRMPSKLPVVQGEMLAMVAPSQEEPCYLPDDSPAVVDLVASFGLRLVEIPVKRAKALRDSLVNRYPQAVKCVSKLAITAWVDDEKWRSKGSWGSAANDDDLSWLLPVVLTLVAHHGEQGAGTRVDSFEKLMARLREMRVARFSTVEVSVDEKSGEHIRRNEVSAYWHQGENVLIVSERCIGEPVLLAATIAGVVGDEDIEHRLRSFLSDLSGRPDHDLICFSLRKNLRIPEAAYLEVRDRWFDDVALSIQRIWPLIEALSPNTGFAYLTDAASHEELVELIDALKFENFDTEAALKQAKDAPTVFEFAAGIAGQLGVTLSRWNEALATRKEPPLVNRDASTQFKDHLASAKATLKAWAARRMMASRSIGNFKDLAARIDGLSAPSDASYRFWEVSFRDTMDIVRPVFVAWGAADAELAALDLAPDHRDLISRMGGCGIDSSVDPVESERKNNVLLDRALADLQRIGSAFAWKDGDRDLSKWRDFSRQARAGMGDVFESDAYGESWTPERVWTLARTGAQTLGGESWRGLLQRVSSLEELRVSSGLTAADLERAREQIEHARVAEKIKRAKVSICGEEFDMSDDNAKALMDHIESRVPAAALAEATLADLAKPHRLSNLPARWKRGGSGGGGGGGRRSRRQAQEASDDLTGFCGEIHVYRWLGEVYSRAVVSSDSWISSYAGRVFPENEVDDGAGCDFRFTADGVKYHLEVKSSTGSDESFLLGASEIELAKYLAGSKRHGIFRIVRVIDALSESPRIVVLPNPYEKRFSQASRIDGGNVWVRFKLA</sequence>
<evidence type="ECO:0000256" key="1">
    <source>
        <dbReference type="SAM" id="MobiDB-lite"/>
    </source>
</evidence>
<gene>
    <name evidence="3" type="ORF">KBB96_05065</name>
</gene>
<feature type="region of interest" description="Disordered" evidence="1">
    <location>
        <begin position="610"/>
        <end position="630"/>
    </location>
</feature>
<dbReference type="Gene3D" id="3.30.565.10">
    <property type="entry name" value="Histidine kinase-like ATPase, C-terminal domain"/>
    <property type="match status" value="1"/>
</dbReference>
<dbReference type="InterPro" id="IPR036890">
    <property type="entry name" value="HATPase_C_sf"/>
</dbReference>
<dbReference type="RefSeq" id="WP_211633046.1">
    <property type="nucleotide sequence ID" value="NZ_CP073100.1"/>
</dbReference>
<protein>
    <recommendedName>
        <fullName evidence="2">Sacsin/Nov domain-containing protein</fullName>
    </recommendedName>
</protein>
<dbReference type="NCBIfam" id="NF047352">
    <property type="entry name" value="P_loop_sacsin"/>
    <property type="match status" value="1"/>
</dbReference>
<organism evidence="3 4">
    <name type="scientific">Luteolibacter ambystomatis</name>
    <dbReference type="NCBI Taxonomy" id="2824561"/>
    <lineage>
        <taxon>Bacteria</taxon>
        <taxon>Pseudomonadati</taxon>
        <taxon>Verrucomicrobiota</taxon>
        <taxon>Verrucomicrobiia</taxon>
        <taxon>Verrucomicrobiales</taxon>
        <taxon>Verrucomicrobiaceae</taxon>
        <taxon>Luteolibacter</taxon>
    </lineage>
</organism>
<dbReference type="Pfam" id="PF25794">
    <property type="entry name" value="SACS"/>
    <property type="match status" value="1"/>
</dbReference>
<reference evidence="3" key="1">
    <citation type="submission" date="2021-04" db="EMBL/GenBank/DDBJ databases">
        <title>Luteolibacter sp. 32A isolated from the skin of an Anderson's salamander (Ambystoma andersonii).</title>
        <authorList>
            <person name="Spergser J."/>
            <person name="Busse H.-J."/>
        </authorList>
    </citation>
    <scope>NUCLEOTIDE SEQUENCE</scope>
    <source>
        <strain evidence="3">32A</strain>
    </source>
</reference>
<dbReference type="SUPFAM" id="SSF55874">
    <property type="entry name" value="ATPase domain of HSP90 chaperone/DNA topoisomerase II/histidine kinase"/>
    <property type="match status" value="1"/>
</dbReference>
<dbReference type="KEGG" id="lamb:KBB96_05065"/>
<keyword evidence="4" id="KW-1185">Reference proteome</keyword>
<dbReference type="PANTHER" id="PTHR32387:SF0">
    <property type="entry name" value="PROTEIN NO VEIN"/>
    <property type="match status" value="1"/>
</dbReference>
<dbReference type="EMBL" id="CP073100">
    <property type="protein sequence ID" value="QUE52263.1"/>
    <property type="molecule type" value="Genomic_DNA"/>
</dbReference>
<dbReference type="PANTHER" id="PTHR32387">
    <property type="entry name" value="WU:FJ29H11"/>
    <property type="match status" value="1"/>
</dbReference>
<feature type="compositionally biased region" description="Gly residues" evidence="1">
    <location>
        <begin position="1678"/>
        <end position="1687"/>
    </location>
</feature>
<dbReference type="InterPro" id="IPR058210">
    <property type="entry name" value="SACS/Nov_dom"/>
</dbReference>
<dbReference type="Proteomes" id="UP000676169">
    <property type="component" value="Chromosome"/>
</dbReference>
<feature type="domain" description="Sacsin/Nov" evidence="2">
    <location>
        <begin position="39"/>
        <end position="136"/>
    </location>
</feature>
<accession>A0A975J1F2</accession>
<dbReference type="InterPro" id="IPR052957">
    <property type="entry name" value="Auxin_embryo_med"/>
</dbReference>
<proteinExistence type="predicted"/>
<evidence type="ECO:0000313" key="3">
    <source>
        <dbReference type="EMBL" id="QUE52263.1"/>
    </source>
</evidence>
<feature type="region of interest" description="Disordered" evidence="1">
    <location>
        <begin position="1673"/>
        <end position="1698"/>
    </location>
</feature>
<evidence type="ECO:0000313" key="4">
    <source>
        <dbReference type="Proteomes" id="UP000676169"/>
    </source>
</evidence>